<dbReference type="SUPFAM" id="SSF56784">
    <property type="entry name" value="HAD-like"/>
    <property type="match status" value="1"/>
</dbReference>
<dbReference type="Proteomes" id="UP000252357">
    <property type="component" value="Unassembled WGS sequence"/>
</dbReference>
<dbReference type="GO" id="GO:0016787">
    <property type="term" value="F:hydrolase activity"/>
    <property type="evidence" value="ECO:0007669"/>
    <property type="project" value="UniProtKB-KW"/>
</dbReference>
<dbReference type="CDD" id="cd02612">
    <property type="entry name" value="HAD_PGPPase"/>
    <property type="match status" value="1"/>
</dbReference>
<dbReference type="EMBL" id="QPGB01000003">
    <property type="protein sequence ID" value="RCS57354.1"/>
    <property type="molecule type" value="Genomic_DNA"/>
</dbReference>
<evidence type="ECO:0000256" key="3">
    <source>
        <dbReference type="ARBA" id="ARBA00022842"/>
    </source>
</evidence>
<dbReference type="GO" id="GO:0046872">
    <property type="term" value="F:metal ion binding"/>
    <property type="evidence" value="ECO:0007669"/>
    <property type="project" value="UniProtKB-KW"/>
</dbReference>
<accession>A0A368L1C3</accession>
<dbReference type="InterPro" id="IPR006385">
    <property type="entry name" value="HAD_hydro_SerB1"/>
</dbReference>
<dbReference type="AlphaFoldDB" id="A0A368L1C3"/>
<dbReference type="PANTHER" id="PTHR43344:SF13">
    <property type="entry name" value="PHOSPHATASE RV3661-RELATED"/>
    <property type="match status" value="1"/>
</dbReference>
<protein>
    <submittedName>
        <fullName evidence="4">HAD family hydrolase</fullName>
    </submittedName>
</protein>
<comment type="caution">
    <text evidence="4">The sequence shown here is derived from an EMBL/GenBank/DDBJ whole genome shotgun (WGS) entry which is preliminary data.</text>
</comment>
<gene>
    <name evidence="4" type="ORF">DU000_07755</name>
</gene>
<reference evidence="4 5" key="1">
    <citation type="journal article" date="2018" name="Int. J. Syst. Evol. Microbiol.">
        <title>Parvibium lacunae gen. nov., sp. nov., a new member of the family Alcaligenaceae isolated from a freshwater pond.</title>
        <authorList>
            <person name="Chen W.M."/>
            <person name="Xie P.B."/>
            <person name="Hsu M.Y."/>
            <person name="Sheu S.Y."/>
        </authorList>
    </citation>
    <scope>NUCLEOTIDE SEQUENCE [LARGE SCALE GENOMIC DNA]</scope>
    <source>
        <strain evidence="4 5">KMB9</strain>
    </source>
</reference>
<dbReference type="Gene3D" id="3.40.50.1000">
    <property type="entry name" value="HAD superfamily/HAD-like"/>
    <property type="match status" value="1"/>
</dbReference>
<keyword evidence="1" id="KW-0479">Metal-binding</keyword>
<dbReference type="Gene3D" id="1.20.1440.100">
    <property type="entry name" value="SG protein - dephosphorylation function"/>
    <property type="match status" value="1"/>
</dbReference>
<evidence type="ECO:0000256" key="2">
    <source>
        <dbReference type="ARBA" id="ARBA00022801"/>
    </source>
</evidence>
<keyword evidence="3" id="KW-0460">Magnesium</keyword>
<name>A0A368L1C3_9BURK</name>
<sequence length="221" mass="24622">MNLALFDLDNTLIPFDSDHGWGSFLANLGVVDKAEYERRNDAFYADYKAGCLDMNAYLEFQLGALTRFPRAQLNAWHAEFMRSQVLPNLRPTALELVQAHQAAGDLCCVVTATNRFVTGPIVAAFGITHLIATEPEQVNGQFTGKVQGIPSFREGKITRVQDWLSALGYQWDSFARSTFYSDSMNDLPLLEKVSDPVATNPDAKLQAVAQTRGWRILNLFA</sequence>
<dbReference type="InterPro" id="IPR036412">
    <property type="entry name" value="HAD-like_sf"/>
</dbReference>
<dbReference type="PANTHER" id="PTHR43344">
    <property type="entry name" value="PHOSPHOSERINE PHOSPHATASE"/>
    <property type="match status" value="1"/>
</dbReference>
<proteinExistence type="predicted"/>
<dbReference type="InterPro" id="IPR050582">
    <property type="entry name" value="HAD-like_SerB"/>
</dbReference>
<dbReference type="NCBIfam" id="TIGR01488">
    <property type="entry name" value="HAD-SF-IB"/>
    <property type="match status" value="1"/>
</dbReference>
<organism evidence="4 5">
    <name type="scientific">Parvibium lacunae</name>
    <dbReference type="NCBI Taxonomy" id="1888893"/>
    <lineage>
        <taxon>Bacteria</taxon>
        <taxon>Pseudomonadati</taxon>
        <taxon>Pseudomonadota</taxon>
        <taxon>Betaproteobacteria</taxon>
        <taxon>Burkholderiales</taxon>
        <taxon>Alcaligenaceae</taxon>
        <taxon>Parvibium</taxon>
    </lineage>
</organism>
<keyword evidence="5" id="KW-1185">Reference proteome</keyword>
<dbReference type="Pfam" id="PF12710">
    <property type="entry name" value="HAD"/>
    <property type="match status" value="1"/>
</dbReference>
<dbReference type="OrthoDB" id="9784466at2"/>
<evidence type="ECO:0000256" key="1">
    <source>
        <dbReference type="ARBA" id="ARBA00022723"/>
    </source>
</evidence>
<keyword evidence="2 4" id="KW-0378">Hydrolase</keyword>
<evidence type="ECO:0000313" key="5">
    <source>
        <dbReference type="Proteomes" id="UP000252357"/>
    </source>
</evidence>
<dbReference type="InterPro" id="IPR023214">
    <property type="entry name" value="HAD_sf"/>
</dbReference>
<evidence type="ECO:0000313" key="4">
    <source>
        <dbReference type="EMBL" id="RCS57354.1"/>
    </source>
</evidence>
<dbReference type="NCBIfam" id="TIGR01490">
    <property type="entry name" value="HAD-SF-IB-hyp1"/>
    <property type="match status" value="1"/>
</dbReference>